<dbReference type="SUPFAM" id="SSF47095">
    <property type="entry name" value="HMG-box"/>
    <property type="match status" value="1"/>
</dbReference>
<dbReference type="InterPro" id="IPR024460">
    <property type="entry name" value="Protamine-like"/>
</dbReference>
<organism evidence="2 3">
    <name type="scientific">Anopheles farauti</name>
    <dbReference type="NCBI Taxonomy" id="69004"/>
    <lineage>
        <taxon>Eukaryota</taxon>
        <taxon>Metazoa</taxon>
        <taxon>Ecdysozoa</taxon>
        <taxon>Arthropoda</taxon>
        <taxon>Hexapoda</taxon>
        <taxon>Insecta</taxon>
        <taxon>Pterygota</taxon>
        <taxon>Neoptera</taxon>
        <taxon>Endopterygota</taxon>
        <taxon>Diptera</taxon>
        <taxon>Nematocera</taxon>
        <taxon>Culicoidea</taxon>
        <taxon>Culicidae</taxon>
        <taxon>Anophelinae</taxon>
        <taxon>Anopheles</taxon>
    </lineage>
</organism>
<dbReference type="EMBL" id="AXCN02000864">
    <property type="status" value="NOT_ANNOTATED_CDS"/>
    <property type="molecule type" value="Genomic_DNA"/>
</dbReference>
<reference evidence="2" key="2">
    <citation type="submission" date="2020-05" db="UniProtKB">
        <authorList>
            <consortium name="EnsemblMetazoa"/>
        </authorList>
    </citation>
    <scope>IDENTIFICATION</scope>
    <source>
        <strain evidence="2">FAR1</strain>
    </source>
</reference>
<evidence type="ECO:0000256" key="1">
    <source>
        <dbReference type="SAM" id="MobiDB-lite"/>
    </source>
</evidence>
<dbReference type="Gene3D" id="1.10.30.10">
    <property type="entry name" value="High mobility group box domain"/>
    <property type="match status" value="1"/>
</dbReference>
<keyword evidence="3" id="KW-1185">Reference proteome</keyword>
<name>A0A182Q6A6_9DIPT</name>
<dbReference type="GO" id="GO:0005634">
    <property type="term" value="C:nucleus"/>
    <property type="evidence" value="ECO:0007669"/>
    <property type="project" value="UniProtKB-ARBA"/>
</dbReference>
<dbReference type="Pfam" id="PF06382">
    <property type="entry name" value="Protamine_like"/>
    <property type="match status" value="1"/>
</dbReference>
<dbReference type="EnsemblMetazoa" id="AFAF003903-RA">
    <property type="protein sequence ID" value="AFAF003903-PA"/>
    <property type="gene ID" value="AFAF003903"/>
</dbReference>
<reference evidence="3" key="1">
    <citation type="submission" date="2014-01" db="EMBL/GenBank/DDBJ databases">
        <title>The Genome Sequence of Anopheles farauti FAR1 (V2).</title>
        <authorList>
            <consortium name="The Broad Institute Genomics Platform"/>
            <person name="Neafsey D.E."/>
            <person name="Besansky N."/>
            <person name="Howell P."/>
            <person name="Walton C."/>
            <person name="Young S.K."/>
            <person name="Zeng Q."/>
            <person name="Gargeya S."/>
            <person name="Fitzgerald M."/>
            <person name="Haas B."/>
            <person name="Abouelleil A."/>
            <person name="Allen A.W."/>
            <person name="Alvarado L."/>
            <person name="Arachchi H.M."/>
            <person name="Berlin A.M."/>
            <person name="Chapman S.B."/>
            <person name="Gainer-Dewar J."/>
            <person name="Goldberg J."/>
            <person name="Griggs A."/>
            <person name="Gujja S."/>
            <person name="Hansen M."/>
            <person name="Howarth C."/>
            <person name="Imamovic A."/>
            <person name="Ireland A."/>
            <person name="Larimer J."/>
            <person name="McCowan C."/>
            <person name="Murphy C."/>
            <person name="Pearson M."/>
            <person name="Poon T.W."/>
            <person name="Priest M."/>
            <person name="Roberts A."/>
            <person name="Saif S."/>
            <person name="Shea T."/>
            <person name="Sisk P."/>
            <person name="Sykes S."/>
            <person name="Wortman J."/>
            <person name="Nusbaum C."/>
            <person name="Birren B."/>
        </authorList>
    </citation>
    <scope>NUCLEOTIDE SEQUENCE [LARGE SCALE GENOMIC DNA]</scope>
    <source>
        <strain evidence="3">FAR1</strain>
    </source>
</reference>
<feature type="compositionally biased region" description="Basic and acidic residues" evidence="1">
    <location>
        <begin position="105"/>
        <end position="115"/>
    </location>
</feature>
<dbReference type="InterPro" id="IPR036910">
    <property type="entry name" value="HMG_box_dom_sf"/>
</dbReference>
<evidence type="ECO:0000313" key="3">
    <source>
        <dbReference type="Proteomes" id="UP000075886"/>
    </source>
</evidence>
<feature type="region of interest" description="Disordered" evidence="1">
    <location>
        <begin position="100"/>
        <end position="133"/>
    </location>
</feature>
<proteinExistence type="predicted"/>
<dbReference type="Proteomes" id="UP000075886">
    <property type="component" value="Unassembled WGS sequence"/>
</dbReference>
<dbReference type="GO" id="GO:0035092">
    <property type="term" value="P:sperm DNA condensation"/>
    <property type="evidence" value="ECO:0007669"/>
    <property type="project" value="InterPro"/>
</dbReference>
<dbReference type="AlphaFoldDB" id="A0A182Q6A6"/>
<evidence type="ECO:0000313" key="2">
    <source>
        <dbReference type="EnsemblMetazoa" id="AFAF003903-PA"/>
    </source>
</evidence>
<evidence type="ECO:0008006" key="4">
    <source>
        <dbReference type="Google" id="ProtNLM"/>
    </source>
</evidence>
<accession>A0A182Q6A6</accession>
<dbReference type="VEuPathDB" id="VectorBase:AFAF003903"/>
<protein>
    <recommendedName>
        <fullName evidence="4">HMG box domain-containing protein</fullName>
    </recommendedName>
</protein>
<sequence>MADVKCKAIWRNRTPPDRCGNLKYLRQCAIAACELSPLANHASSFVLRETEYTESNRLARLADPSSQMYHNLCCCLNVLEGFFRLSKRFRNYRQLVQASSSTMASEEKEIKREATEQSGENSTQRTAMACNPGKKSRNPYINYLRDFRRRNCHLPAVEVIRQGAMHWRRMTDEEKLPTSGARAVAMHRHTTGLGLTGKQMIKPKTAGPWQAGRYTTCGGKGSKLNLNS</sequence>
<feature type="compositionally biased region" description="Polar residues" evidence="1">
    <location>
        <begin position="116"/>
        <end position="126"/>
    </location>
</feature>
<dbReference type="CDD" id="cd00084">
    <property type="entry name" value="HMG-box_SF"/>
    <property type="match status" value="1"/>
</dbReference>
<dbReference type="STRING" id="69004.A0A182Q6A6"/>